<evidence type="ECO:0000313" key="1">
    <source>
        <dbReference type="EMBL" id="CAB4180466.1"/>
    </source>
</evidence>
<reference evidence="1" key="1">
    <citation type="submission" date="2020-05" db="EMBL/GenBank/DDBJ databases">
        <authorList>
            <person name="Chiriac C."/>
            <person name="Salcher M."/>
            <person name="Ghai R."/>
            <person name="Kavagutti S V."/>
        </authorList>
    </citation>
    <scope>NUCLEOTIDE SEQUENCE</scope>
</reference>
<name>A0A6J5QDS3_9CAUD</name>
<dbReference type="EMBL" id="LR796986">
    <property type="protein sequence ID" value="CAB4180466.1"/>
    <property type="molecule type" value="Genomic_DNA"/>
</dbReference>
<gene>
    <name evidence="1" type="ORF">UFOVP1049_36</name>
</gene>
<protein>
    <submittedName>
        <fullName evidence="1">Uncharacterized protein</fullName>
    </submittedName>
</protein>
<proteinExistence type="predicted"/>
<organism evidence="1">
    <name type="scientific">uncultured Caudovirales phage</name>
    <dbReference type="NCBI Taxonomy" id="2100421"/>
    <lineage>
        <taxon>Viruses</taxon>
        <taxon>Duplodnaviria</taxon>
        <taxon>Heunggongvirae</taxon>
        <taxon>Uroviricota</taxon>
        <taxon>Caudoviricetes</taxon>
        <taxon>Peduoviridae</taxon>
        <taxon>Maltschvirus</taxon>
        <taxon>Maltschvirus maltsch</taxon>
    </lineage>
</organism>
<accession>A0A6J5QDS3</accession>
<sequence length="102" mass="11782">MISQMNLRIAEKMNSHREDKEGLLQCDIDIFTYLFGSHTAVLHLPMYNCPDMTGAIAYCKLVDEYVQKIEVYEGNRLINVYSNKDGEWSVTFLNLYGHLTEA</sequence>